<dbReference type="Gene3D" id="1.20.120.1870">
    <property type="entry name" value="Fic/DOC protein, Fido domain"/>
    <property type="match status" value="1"/>
</dbReference>
<dbReference type="InterPro" id="IPR053737">
    <property type="entry name" value="Type_II_TA_Toxin"/>
</dbReference>
<name>A0A0X8X8A7_9SPHI</name>
<keyword evidence="2" id="KW-1185">Reference proteome</keyword>
<evidence type="ECO:0000313" key="1">
    <source>
        <dbReference type="EMBL" id="BAU55269.1"/>
    </source>
</evidence>
<dbReference type="PANTHER" id="PTHR39426:SF1">
    <property type="entry name" value="HOMOLOGY TO DEATH-ON-CURING PROTEIN OF PHAGE P1"/>
    <property type="match status" value="1"/>
</dbReference>
<reference evidence="1 2" key="1">
    <citation type="submission" date="2015-12" db="EMBL/GenBank/DDBJ databases">
        <title>Genome sequence of Mucilaginibacter gotjawali.</title>
        <authorList>
            <person name="Lee J.S."/>
            <person name="Lee K.C."/>
            <person name="Kim K.K."/>
            <person name="Lee B.W."/>
        </authorList>
    </citation>
    <scope>NUCLEOTIDE SEQUENCE [LARGE SCALE GENOMIC DNA]</scope>
    <source>
        <strain evidence="1 2">SA3-7</strain>
    </source>
</reference>
<organism evidence="1 2">
    <name type="scientific">Mucilaginibacter gotjawali</name>
    <dbReference type="NCBI Taxonomy" id="1550579"/>
    <lineage>
        <taxon>Bacteria</taxon>
        <taxon>Pseudomonadati</taxon>
        <taxon>Bacteroidota</taxon>
        <taxon>Sphingobacteriia</taxon>
        <taxon>Sphingobacteriales</taxon>
        <taxon>Sphingobacteriaceae</taxon>
        <taxon>Mucilaginibacter</taxon>
    </lineage>
</organism>
<sequence>MIDLNEVLDFHNELIDKHGGANGIRDKNLLLSALARPYMTFNQQELYSTPSLKAAAIFESIVINHPFMDGNKRTAFLLLRLILQDYDYDISAGEDDKYEMTISASMGNLRFEGIVSWIEERLIINK</sequence>
<dbReference type="RefSeq" id="WP_096353513.1">
    <property type="nucleotide sequence ID" value="NZ_AP017313.1"/>
</dbReference>
<evidence type="ECO:0000313" key="2">
    <source>
        <dbReference type="Proteomes" id="UP000218263"/>
    </source>
</evidence>
<dbReference type="InterPro" id="IPR036597">
    <property type="entry name" value="Fido-like_dom_sf"/>
</dbReference>
<dbReference type="InterPro" id="IPR006440">
    <property type="entry name" value="Doc"/>
</dbReference>
<gene>
    <name evidence="1" type="primary">doc</name>
    <name evidence="1" type="ORF">MgSA37_03450</name>
</gene>
<dbReference type="SUPFAM" id="SSF140931">
    <property type="entry name" value="Fic-like"/>
    <property type="match status" value="1"/>
</dbReference>
<dbReference type="Pfam" id="PF02661">
    <property type="entry name" value="Fic"/>
    <property type="match status" value="1"/>
</dbReference>
<dbReference type="KEGG" id="mgot:MgSA37_03450"/>
<dbReference type="GO" id="GO:0016301">
    <property type="term" value="F:kinase activity"/>
    <property type="evidence" value="ECO:0007669"/>
    <property type="project" value="InterPro"/>
</dbReference>
<dbReference type="Proteomes" id="UP000218263">
    <property type="component" value="Chromosome"/>
</dbReference>
<accession>A0A0X8X8A7</accession>
<dbReference type="OrthoDB" id="9802752at2"/>
<dbReference type="PANTHER" id="PTHR39426">
    <property type="entry name" value="HOMOLOGY TO DEATH-ON-CURING PROTEIN OF PHAGE P1"/>
    <property type="match status" value="1"/>
</dbReference>
<dbReference type="PROSITE" id="PS51459">
    <property type="entry name" value="FIDO"/>
    <property type="match status" value="1"/>
</dbReference>
<dbReference type="NCBIfam" id="TIGR01550">
    <property type="entry name" value="DOC_P1"/>
    <property type="match status" value="1"/>
</dbReference>
<protein>
    <submittedName>
        <fullName evidence="1">Toxin Doc</fullName>
    </submittedName>
</protein>
<dbReference type="AlphaFoldDB" id="A0A0X8X8A7"/>
<proteinExistence type="predicted"/>
<dbReference type="InterPro" id="IPR003812">
    <property type="entry name" value="Fido"/>
</dbReference>
<dbReference type="EMBL" id="AP017313">
    <property type="protein sequence ID" value="BAU55269.1"/>
    <property type="molecule type" value="Genomic_DNA"/>
</dbReference>